<protein>
    <recommendedName>
        <fullName evidence="4 19">Beta-lactamase</fullName>
        <ecNumber evidence="4 19">3.5.2.6</ecNumber>
    </recommendedName>
</protein>
<dbReference type="GO" id="GO:0008800">
    <property type="term" value="F:beta-lactamase activity"/>
    <property type="evidence" value="ECO:0007669"/>
    <property type="project" value="UniProtKB-UniRule"/>
</dbReference>
<evidence type="ECO:0000256" key="5">
    <source>
        <dbReference type="ARBA" id="ARBA00022475"/>
    </source>
</evidence>
<accession>A0A2W5FIF1</accession>
<dbReference type="GO" id="GO:0005886">
    <property type="term" value="C:plasma membrane"/>
    <property type="evidence" value="ECO:0007669"/>
    <property type="project" value="UniProtKB-SubCell"/>
</dbReference>
<keyword evidence="9" id="KW-0812">Transmembrane</keyword>
<keyword evidence="6" id="KW-0997">Cell inner membrane</keyword>
<keyword evidence="7" id="KW-0121">Carboxypeptidase</keyword>
<comment type="caution">
    <text evidence="22">The sequence shown here is derived from an EMBL/GenBank/DDBJ whole genome shotgun (WGS) entry which is preliminary data.</text>
</comment>
<evidence type="ECO:0000256" key="13">
    <source>
        <dbReference type="ARBA" id="ARBA00022984"/>
    </source>
</evidence>
<feature type="active site" description="Acyl-ester intermediate" evidence="18">
    <location>
        <position position="320"/>
    </location>
</feature>
<evidence type="ECO:0000256" key="2">
    <source>
        <dbReference type="ARBA" id="ARBA00004236"/>
    </source>
</evidence>
<evidence type="ECO:0000256" key="11">
    <source>
        <dbReference type="ARBA" id="ARBA00022801"/>
    </source>
</evidence>
<comment type="catalytic activity">
    <reaction evidence="19">
        <text>a beta-lactam + H2O = a substituted beta-amino acid</text>
        <dbReference type="Rhea" id="RHEA:20401"/>
        <dbReference type="ChEBI" id="CHEBI:15377"/>
        <dbReference type="ChEBI" id="CHEBI:35627"/>
        <dbReference type="ChEBI" id="CHEBI:140347"/>
        <dbReference type="EC" id="3.5.2.6"/>
    </reaction>
</comment>
<dbReference type="PANTHER" id="PTHR30627">
    <property type="entry name" value="PEPTIDOGLYCAN D,D-TRANSPEPTIDASE"/>
    <property type="match status" value="1"/>
</dbReference>
<evidence type="ECO:0000256" key="4">
    <source>
        <dbReference type="ARBA" id="ARBA00012865"/>
    </source>
</evidence>
<evidence type="ECO:0000256" key="15">
    <source>
        <dbReference type="ARBA" id="ARBA00023136"/>
    </source>
</evidence>
<dbReference type="Pfam" id="PF03717">
    <property type="entry name" value="PBP_dimer"/>
    <property type="match status" value="1"/>
</dbReference>
<dbReference type="InterPro" id="IPR002137">
    <property type="entry name" value="Beta-lactam_class-D_AS"/>
</dbReference>
<dbReference type="InterPro" id="IPR005311">
    <property type="entry name" value="PBP_dimer"/>
</dbReference>
<dbReference type="PANTHER" id="PTHR30627:SF2">
    <property type="entry name" value="PEPTIDOGLYCAN D,D-TRANSPEPTIDASE MRDA"/>
    <property type="match status" value="1"/>
</dbReference>
<dbReference type="PROSITE" id="PS00337">
    <property type="entry name" value="BETA_LACTAMASE_D"/>
    <property type="match status" value="1"/>
</dbReference>
<dbReference type="GO" id="GO:0006508">
    <property type="term" value="P:proteolysis"/>
    <property type="evidence" value="ECO:0007669"/>
    <property type="project" value="UniProtKB-KW"/>
</dbReference>
<dbReference type="AlphaFoldDB" id="A0A2W5FIF1"/>
<dbReference type="FunFam" id="3.40.710.10:FF:000024">
    <property type="entry name" value="Penicillin-binding protein 2"/>
    <property type="match status" value="1"/>
</dbReference>
<keyword evidence="11 19" id="KW-0378">Hydrolase</keyword>
<evidence type="ECO:0000256" key="3">
    <source>
        <dbReference type="ARBA" id="ARBA00007898"/>
    </source>
</evidence>
<dbReference type="InterPro" id="IPR001460">
    <property type="entry name" value="PCN-bd_Tpept"/>
</dbReference>
<dbReference type="GO" id="GO:0017001">
    <property type="term" value="P:antibiotic catabolic process"/>
    <property type="evidence" value="ECO:0007669"/>
    <property type="project" value="InterPro"/>
</dbReference>
<dbReference type="EC" id="3.5.2.6" evidence="4 19"/>
<evidence type="ECO:0000256" key="19">
    <source>
        <dbReference type="RuleBase" id="RU361140"/>
    </source>
</evidence>
<dbReference type="InterPro" id="IPR050515">
    <property type="entry name" value="Beta-lactam/transpept"/>
</dbReference>
<gene>
    <name evidence="22" type="primary">mrdA</name>
    <name evidence="22" type="ORF">DI586_05800</name>
</gene>
<evidence type="ECO:0000256" key="10">
    <source>
        <dbReference type="ARBA" id="ARBA00022729"/>
    </source>
</evidence>
<feature type="domain" description="Penicillin-binding protein transpeptidase" evidence="20">
    <location>
        <begin position="262"/>
        <end position="596"/>
    </location>
</feature>
<evidence type="ECO:0000256" key="14">
    <source>
        <dbReference type="ARBA" id="ARBA00022989"/>
    </source>
</evidence>
<dbReference type="NCBIfam" id="TIGR03423">
    <property type="entry name" value="pbp2_mrdA"/>
    <property type="match status" value="1"/>
</dbReference>
<feature type="domain" description="Penicillin-binding protein dimerisation" evidence="21">
    <location>
        <begin position="58"/>
        <end position="227"/>
    </location>
</feature>
<evidence type="ECO:0000313" key="23">
    <source>
        <dbReference type="Proteomes" id="UP000249739"/>
    </source>
</evidence>
<evidence type="ECO:0000256" key="1">
    <source>
        <dbReference type="ARBA" id="ARBA00004167"/>
    </source>
</evidence>
<evidence type="ECO:0000259" key="21">
    <source>
        <dbReference type="Pfam" id="PF03717"/>
    </source>
</evidence>
<dbReference type="GO" id="GO:0071972">
    <property type="term" value="F:peptidoglycan L,D-transpeptidase activity"/>
    <property type="evidence" value="ECO:0007669"/>
    <property type="project" value="TreeGrafter"/>
</dbReference>
<dbReference type="GO" id="GO:0046677">
    <property type="term" value="P:response to antibiotic"/>
    <property type="evidence" value="ECO:0007669"/>
    <property type="project" value="UniProtKB-UniRule"/>
</dbReference>
<evidence type="ECO:0000256" key="17">
    <source>
        <dbReference type="ARBA" id="ARBA00023316"/>
    </source>
</evidence>
<dbReference type="GO" id="GO:0008360">
    <property type="term" value="P:regulation of cell shape"/>
    <property type="evidence" value="ECO:0007669"/>
    <property type="project" value="UniProtKB-KW"/>
</dbReference>
<evidence type="ECO:0000313" key="22">
    <source>
        <dbReference type="EMBL" id="PZP55775.1"/>
    </source>
</evidence>
<feature type="modified residue" description="N6-carboxylysine" evidence="18">
    <location>
        <position position="323"/>
    </location>
</feature>
<dbReference type="GO" id="GO:0071555">
    <property type="term" value="P:cell wall organization"/>
    <property type="evidence" value="ECO:0007669"/>
    <property type="project" value="UniProtKB-KW"/>
</dbReference>
<keyword evidence="10" id="KW-0732">Signal</keyword>
<evidence type="ECO:0000256" key="16">
    <source>
        <dbReference type="ARBA" id="ARBA00023251"/>
    </source>
</evidence>
<dbReference type="GO" id="GO:0009252">
    <property type="term" value="P:peptidoglycan biosynthetic process"/>
    <property type="evidence" value="ECO:0007669"/>
    <property type="project" value="UniProtKB-KW"/>
</dbReference>
<proteinExistence type="inferred from homology"/>
<keyword evidence="12" id="KW-0133">Cell shape</keyword>
<evidence type="ECO:0000256" key="12">
    <source>
        <dbReference type="ARBA" id="ARBA00022960"/>
    </source>
</evidence>
<dbReference type="Gene3D" id="3.90.1310.10">
    <property type="entry name" value="Penicillin-binding protein 2a (Domain 2)"/>
    <property type="match status" value="1"/>
</dbReference>
<keyword evidence="17" id="KW-0961">Cell wall biogenesis/degradation</keyword>
<evidence type="ECO:0000256" key="9">
    <source>
        <dbReference type="ARBA" id="ARBA00022692"/>
    </source>
</evidence>
<evidence type="ECO:0000256" key="18">
    <source>
        <dbReference type="PIRSR" id="PIRSR602137-50"/>
    </source>
</evidence>
<dbReference type="GO" id="GO:0008658">
    <property type="term" value="F:penicillin binding"/>
    <property type="evidence" value="ECO:0007669"/>
    <property type="project" value="InterPro"/>
</dbReference>
<dbReference type="InterPro" id="IPR017790">
    <property type="entry name" value="Penicillin-binding_protein_2"/>
</dbReference>
<dbReference type="InterPro" id="IPR036138">
    <property type="entry name" value="PBP_dimer_sf"/>
</dbReference>
<dbReference type="Gene3D" id="3.40.710.10">
    <property type="entry name" value="DD-peptidase/beta-lactamase superfamily"/>
    <property type="match status" value="1"/>
</dbReference>
<keyword evidence="14" id="KW-1133">Transmembrane helix</keyword>
<keyword evidence="15" id="KW-0472">Membrane</keyword>
<sequence>MERENDRFDSFSRRAVIIGIGQGAILSLLGGRLAWLQIAEGEKYKTLSENNRINIKIIPPMRGQIVDRFGIPLADNIQDFQVIVTPEQVDNLENALLQLRKVVTIEERDIKRVLRDVKRNPRFMPIQVRNHLSWDEVSTIEVNLPYLPGVDVQSAEIRNYPHKDATAHLIGYVGRVSEREMTTDKLLRMPGFQIGKNGLERQYEAELRGQPGKTEVEVNVHGREVRQLGKTPAITGDKIVLSIDAELQRFVQQRLSSDRSASAVIMDVHTGAVYALASYPSFDPNSFTGGISTMEWEQLRDDPTHPLTNKIISGLYPPGSTFKIVTALAGLEAGVIDENWGVSCPGHYEFGGHRFHCWKKGGHGGVNLVRALAVSCDVYFYKMSSLVGIDRIAAMSRRMGLGQKLEIGLPEEKAGLVPDTKWKKKARKEQWHPGETIVASIGQGYLQTTPLQLATMTARAVNGGKAVMPWLTGIIGGREVHTKPWGDLGLNPAHLDLIKQGMVGVMSPGGTAYAHRITEPGMEMGGKTGTSQVKRITMAERAAGVRSQEATPWQYRHHGLYVGYAPINNPRYAVCVVVEHGGGGSSAAAPIAKDIMLECEKRDPATKEMKK</sequence>
<evidence type="ECO:0000256" key="6">
    <source>
        <dbReference type="ARBA" id="ARBA00022519"/>
    </source>
</evidence>
<dbReference type="Gene3D" id="3.30.1390.30">
    <property type="entry name" value="Penicillin-binding protein 2a, domain 3"/>
    <property type="match status" value="1"/>
</dbReference>
<dbReference type="GO" id="GO:0009002">
    <property type="term" value="F:serine-type D-Ala-D-Ala carboxypeptidase activity"/>
    <property type="evidence" value="ECO:0007669"/>
    <property type="project" value="InterPro"/>
</dbReference>
<evidence type="ECO:0000256" key="8">
    <source>
        <dbReference type="ARBA" id="ARBA00022670"/>
    </source>
</evidence>
<keyword evidence="16 19" id="KW-0046">Antibiotic resistance</keyword>
<keyword evidence="8" id="KW-0645">Protease</keyword>
<organism evidence="22 23">
    <name type="scientific">Micavibrio aeruginosavorus</name>
    <dbReference type="NCBI Taxonomy" id="349221"/>
    <lineage>
        <taxon>Bacteria</taxon>
        <taxon>Pseudomonadati</taxon>
        <taxon>Bdellovibrionota</taxon>
        <taxon>Bdellovibrionia</taxon>
        <taxon>Bdellovibrionales</taxon>
        <taxon>Pseudobdellovibrionaceae</taxon>
        <taxon>Micavibrio</taxon>
    </lineage>
</organism>
<dbReference type="Pfam" id="PF00905">
    <property type="entry name" value="Transpeptidase"/>
    <property type="match status" value="1"/>
</dbReference>
<dbReference type="SUPFAM" id="SSF56601">
    <property type="entry name" value="beta-lactamase/transpeptidase-like"/>
    <property type="match status" value="1"/>
</dbReference>
<name>A0A2W5FIF1_9BACT</name>
<evidence type="ECO:0000259" key="20">
    <source>
        <dbReference type="Pfam" id="PF00905"/>
    </source>
</evidence>
<keyword evidence="13" id="KW-0573">Peptidoglycan synthesis</keyword>
<dbReference type="InterPro" id="IPR012338">
    <property type="entry name" value="Beta-lactam/transpept-like"/>
</dbReference>
<dbReference type="EMBL" id="QFOT01000051">
    <property type="protein sequence ID" value="PZP55775.1"/>
    <property type="molecule type" value="Genomic_DNA"/>
</dbReference>
<comment type="similarity">
    <text evidence="3 19">Belongs to the class-D beta-lactamase family.</text>
</comment>
<comment type="subcellular location">
    <subcellularLocation>
        <location evidence="2">Cell membrane</location>
    </subcellularLocation>
    <subcellularLocation>
        <location evidence="1">Membrane</location>
        <topology evidence="1">Single-pass membrane protein</topology>
    </subcellularLocation>
</comment>
<reference evidence="22 23" key="1">
    <citation type="submission" date="2017-08" db="EMBL/GenBank/DDBJ databases">
        <title>Infants hospitalized years apart are colonized by the same room-sourced microbial strains.</title>
        <authorList>
            <person name="Brooks B."/>
            <person name="Olm M.R."/>
            <person name="Firek B.A."/>
            <person name="Baker R."/>
            <person name="Thomas B.C."/>
            <person name="Morowitz M.J."/>
            <person name="Banfield J.F."/>
        </authorList>
    </citation>
    <scope>NUCLEOTIDE SEQUENCE [LARGE SCALE GENOMIC DNA]</scope>
    <source>
        <strain evidence="22">S2_006_000_R2_64</strain>
    </source>
</reference>
<keyword evidence="5" id="KW-1003">Cell membrane</keyword>
<dbReference type="Proteomes" id="UP000249739">
    <property type="component" value="Unassembled WGS sequence"/>
</dbReference>
<evidence type="ECO:0000256" key="7">
    <source>
        <dbReference type="ARBA" id="ARBA00022645"/>
    </source>
</evidence>
<dbReference type="SUPFAM" id="SSF56519">
    <property type="entry name" value="Penicillin binding protein dimerisation domain"/>
    <property type="match status" value="1"/>
</dbReference>